<evidence type="ECO:0000313" key="1">
    <source>
        <dbReference type="EMBL" id="SHF91524.1"/>
    </source>
</evidence>
<name>A0AAX2F4M6_9BACT</name>
<evidence type="ECO:0000313" key="2">
    <source>
        <dbReference type="Proteomes" id="UP000184105"/>
    </source>
</evidence>
<comment type="caution">
    <text evidence="1">The sequence shown here is derived from an EMBL/GenBank/DDBJ whole genome shotgun (WGS) entry which is preliminary data.</text>
</comment>
<dbReference type="Proteomes" id="UP000184105">
    <property type="component" value="Unassembled WGS sequence"/>
</dbReference>
<proteinExistence type="predicted"/>
<gene>
    <name evidence="1" type="ORF">SAMN05444364_11736</name>
</gene>
<accession>A0AAX2F4M6</accession>
<dbReference type="EMBL" id="FQWA01000017">
    <property type="protein sequence ID" value="SHF91524.1"/>
    <property type="molecule type" value="Genomic_DNA"/>
</dbReference>
<organism evidence="1 2">
    <name type="scientific">Prevotella scopos JCM 17725</name>
    <dbReference type="NCBI Taxonomy" id="1236518"/>
    <lineage>
        <taxon>Bacteria</taxon>
        <taxon>Pseudomonadati</taxon>
        <taxon>Bacteroidota</taxon>
        <taxon>Bacteroidia</taxon>
        <taxon>Bacteroidales</taxon>
        <taxon>Prevotellaceae</taxon>
        <taxon>Prevotella</taxon>
    </lineage>
</organism>
<sequence length="34" mass="3880">MEDTLREFDFIDLAAQGGVLILVLMEDTLREVIL</sequence>
<protein>
    <submittedName>
        <fullName evidence="1">Uncharacterized protein</fullName>
    </submittedName>
</protein>
<reference evidence="1 2" key="1">
    <citation type="submission" date="2016-11" db="EMBL/GenBank/DDBJ databases">
        <authorList>
            <person name="Varghese N."/>
            <person name="Submissions S."/>
        </authorList>
    </citation>
    <scope>NUCLEOTIDE SEQUENCE [LARGE SCALE GENOMIC DNA]</scope>
    <source>
        <strain evidence="1 2">DSM 22613</strain>
    </source>
</reference>
<keyword evidence="2" id="KW-1185">Reference proteome</keyword>
<dbReference type="AlphaFoldDB" id="A0AAX2F4M6"/>